<gene>
    <name evidence="2" type="ORF">BN10_130031</name>
</gene>
<evidence type="ECO:0000313" key="3">
    <source>
        <dbReference type="Proteomes" id="UP000013167"/>
    </source>
</evidence>
<evidence type="ECO:0000259" key="1">
    <source>
        <dbReference type="Pfam" id="PF00117"/>
    </source>
</evidence>
<dbReference type="RefSeq" id="WP_010849274.1">
    <property type="nucleotide sequence ID" value="NZ_HF570956.1"/>
</dbReference>
<dbReference type="AlphaFoldDB" id="N0DY26"/>
<keyword evidence="2" id="KW-0808">Transferase</keyword>
<comment type="caution">
    <text evidence="2">The sequence shown here is derived from an EMBL/GenBank/DDBJ whole genome shotgun (WGS) entry which is preliminary data.</text>
</comment>
<feature type="domain" description="Glutamine amidotransferase" evidence="1">
    <location>
        <begin position="47"/>
        <end position="184"/>
    </location>
</feature>
<dbReference type="PANTHER" id="PTHR42695">
    <property type="entry name" value="GLUTAMINE AMIDOTRANSFERASE YLR126C-RELATED"/>
    <property type="match status" value="1"/>
</dbReference>
<name>N0DY26_9MICO</name>
<dbReference type="SUPFAM" id="SSF52317">
    <property type="entry name" value="Class I glutamine amidotransferase-like"/>
    <property type="match status" value="1"/>
</dbReference>
<dbReference type="PRINTS" id="PR00096">
    <property type="entry name" value="GATASE"/>
</dbReference>
<dbReference type="OrthoDB" id="5196541at2"/>
<dbReference type="GO" id="GO:0016740">
    <property type="term" value="F:transferase activity"/>
    <property type="evidence" value="ECO:0007669"/>
    <property type="project" value="UniProtKB-KW"/>
</dbReference>
<reference evidence="2 3" key="1">
    <citation type="journal article" date="2013" name="ISME J.">
        <title>A metabolic model for members of the genus Tetrasphaera involved in enhanced biological phosphorus removal.</title>
        <authorList>
            <person name="Kristiansen R."/>
            <person name="Nguyen H.T.T."/>
            <person name="Saunders A.M."/>
            <person name="Nielsen J.L."/>
            <person name="Wimmer R."/>
            <person name="Le V.Q."/>
            <person name="McIlroy S.J."/>
            <person name="Petrovski S."/>
            <person name="Seviour R.J."/>
            <person name="Calteau A."/>
            <person name="Nielsen K.L."/>
            <person name="Nielsen P.H."/>
        </authorList>
    </citation>
    <scope>NUCLEOTIDE SEQUENCE [LARGE SCALE GENOMIC DNA]</scope>
    <source>
        <strain evidence="2 3">Lp2</strain>
    </source>
</reference>
<protein>
    <submittedName>
        <fullName evidence="2">Glutamine amidotransferase / GMP synthase</fullName>
    </submittedName>
</protein>
<dbReference type="HOGENOM" id="CLU_054974_2_0_11"/>
<keyword evidence="3" id="KW-1185">Reference proteome</keyword>
<evidence type="ECO:0000313" key="2">
    <source>
        <dbReference type="EMBL" id="CCH69017.1"/>
    </source>
</evidence>
<accession>N0DY26</accession>
<organism evidence="2 3">
    <name type="scientific">Phycicoccus elongatus Lp2</name>
    <dbReference type="NCBI Taxonomy" id="1193181"/>
    <lineage>
        <taxon>Bacteria</taxon>
        <taxon>Bacillati</taxon>
        <taxon>Actinomycetota</taxon>
        <taxon>Actinomycetes</taxon>
        <taxon>Micrococcales</taxon>
        <taxon>Intrasporangiaceae</taxon>
        <taxon>Phycicoccus</taxon>
    </lineage>
</organism>
<dbReference type="InterPro" id="IPR044992">
    <property type="entry name" value="ChyE-like"/>
</dbReference>
<sequence length="228" mass="24169">MTILVIEHEDEAPIGILGERWQEVGHVLDIRRPYLGDDQPAYLGPEHDALVVLGGYMGANDDAEHGWLTQTKALLADTTRRGEQPVLGICLGHQLLTVAMGGVVGRNPSGRAIGLTPIGLTPSGHADPLLTGTDGHDAIQYNDDVALENPSGATILARTADGRTQAARFGPLSWGVQFHPEVTGAIFSAWSGATAEQVSSAYAAEPTLRSTWTAFADRFLALIPSARS</sequence>
<dbReference type="InterPro" id="IPR029062">
    <property type="entry name" value="Class_I_gatase-like"/>
</dbReference>
<dbReference type="Pfam" id="PF00117">
    <property type="entry name" value="GATase"/>
    <property type="match status" value="1"/>
</dbReference>
<dbReference type="STRING" id="1193181.BN10_130031"/>
<dbReference type="EMBL" id="CAIZ01000035">
    <property type="protein sequence ID" value="CCH69017.1"/>
    <property type="molecule type" value="Genomic_DNA"/>
</dbReference>
<dbReference type="Proteomes" id="UP000013167">
    <property type="component" value="Unassembled WGS sequence"/>
</dbReference>
<proteinExistence type="predicted"/>
<dbReference type="PROSITE" id="PS51273">
    <property type="entry name" value="GATASE_TYPE_1"/>
    <property type="match status" value="1"/>
</dbReference>
<dbReference type="CDD" id="cd01741">
    <property type="entry name" value="GATase1_1"/>
    <property type="match status" value="1"/>
</dbReference>
<dbReference type="PANTHER" id="PTHR42695:SF5">
    <property type="entry name" value="GLUTAMINE AMIDOTRANSFERASE YLR126C-RELATED"/>
    <property type="match status" value="1"/>
</dbReference>
<dbReference type="GO" id="GO:0005829">
    <property type="term" value="C:cytosol"/>
    <property type="evidence" value="ECO:0007669"/>
    <property type="project" value="TreeGrafter"/>
</dbReference>
<dbReference type="InterPro" id="IPR017926">
    <property type="entry name" value="GATASE"/>
</dbReference>
<dbReference type="PRINTS" id="PR00097">
    <property type="entry name" value="ANTSNTHASEII"/>
</dbReference>
<keyword evidence="2" id="KW-0315">Glutamine amidotransferase</keyword>
<dbReference type="Gene3D" id="3.40.50.880">
    <property type="match status" value="1"/>
</dbReference>
<dbReference type="eggNOG" id="COG0518">
    <property type="taxonomic scope" value="Bacteria"/>
</dbReference>